<reference evidence="5 6" key="1">
    <citation type="submission" date="2016-08" db="EMBL/GenBank/DDBJ databases">
        <title>A new outlook on sporulation: Clostridium algidixylanolyticum.</title>
        <authorList>
            <person name="Poppleton D.I."/>
            <person name="Gribaldo S."/>
        </authorList>
    </citation>
    <scope>NUCLEOTIDE SEQUENCE [LARGE SCALE GENOMIC DNA]</scope>
    <source>
        <strain evidence="5 6">SPL73</strain>
    </source>
</reference>
<dbReference type="OrthoDB" id="9807946at2"/>
<dbReference type="AlphaFoldDB" id="A0A419TCN7"/>
<dbReference type="SUPFAM" id="SSF51905">
    <property type="entry name" value="FAD/NAD(P)-binding domain"/>
    <property type="match status" value="1"/>
</dbReference>
<evidence type="ECO:0000256" key="1">
    <source>
        <dbReference type="ARBA" id="ARBA00001974"/>
    </source>
</evidence>
<sequence length="409" mass="45101">MTHVIIGVGAAGISAAKTIRELEADARIIMISPDETVHSRCMLHKYLSHERDEKTLSFVPEDFFDRSRITWIKKKAVAIDTKNQEVGLEDASKIPYDLLLIATGADSIIPPIMNFREAKNVFGLRHLSDAKKIRSFAEKSQRILVVGSGLVGMDAAYAFLEQGKDVTVLEMADRILPKQLDETAGNTYQNLFEQHGCKFILGRKTVLSTMPETDEITSVMLDDGSLIECDMVVVAAGVSPSVACIGDSDIAVDRFIQVDDCLKTSCDHVYAAGDVNGIAGIWPNAMKQGKTAGYNMCGNRMLYEDKYGMKNTMNFYGLTTLSLGDGIALEGDKVIIREDSKSYKKAILRNGCLKSILIQGDIDYTGIYQYLIKNDICLDGVKTEVFHLSFADFYGIDQAGQFTYQMAGI</sequence>
<accession>A0A419TCN7</accession>
<dbReference type="Pfam" id="PF07992">
    <property type="entry name" value="Pyr_redox_2"/>
    <property type="match status" value="1"/>
</dbReference>
<dbReference type="PRINTS" id="PR00368">
    <property type="entry name" value="FADPNR"/>
</dbReference>
<feature type="domain" description="FAD/NAD(P)-binding" evidence="4">
    <location>
        <begin position="2"/>
        <end position="289"/>
    </location>
</feature>
<evidence type="ECO:0000313" key="5">
    <source>
        <dbReference type="EMBL" id="RKD35202.1"/>
    </source>
</evidence>
<evidence type="ECO:0000313" key="6">
    <source>
        <dbReference type="Proteomes" id="UP000284277"/>
    </source>
</evidence>
<dbReference type="Gene3D" id="3.30.390.30">
    <property type="match status" value="1"/>
</dbReference>
<keyword evidence="3" id="KW-0274">FAD</keyword>
<name>A0A419TCN7_9FIRM</name>
<dbReference type="PANTHER" id="PTHR43429">
    <property type="entry name" value="PYRIDINE NUCLEOTIDE-DISULFIDE OXIDOREDUCTASE DOMAIN-CONTAINING"/>
    <property type="match status" value="1"/>
</dbReference>
<dbReference type="RefSeq" id="WP_120195141.1">
    <property type="nucleotide sequence ID" value="NZ_MCIA01000001.1"/>
</dbReference>
<dbReference type="Proteomes" id="UP000284277">
    <property type="component" value="Unassembled WGS sequence"/>
</dbReference>
<protein>
    <submittedName>
        <fullName evidence="5">Pyridine nucleotide-disulfide oxidoreductase</fullName>
    </submittedName>
</protein>
<evidence type="ECO:0000256" key="2">
    <source>
        <dbReference type="ARBA" id="ARBA00022630"/>
    </source>
</evidence>
<proteinExistence type="predicted"/>
<dbReference type="InterPro" id="IPR036188">
    <property type="entry name" value="FAD/NAD-bd_sf"/>
</dbReference>
<keyword evidence="2" id="KW-0285">Flavoprotein</keyword>
<comment type="caution">
    <text evidence="5">The sequence shown here is derived from an EMBL/GenBank/DDBJ whole genome shotgun (WGS) entry which is preliminary data.</text>
</comment>
<dbReference type="GO" id="GO:0016491">
    <property type="term" value="F:oxidoreductase activity"/>
    <property type="evidence" value="ECO:0007669"/>
    <property type="project" value="InterPro"/>
</dbReference>
<gene>
    <name evidence="5" type="ORF">BET01_02340</name>
</gene>
<dbReference type="PRINTS" id="PR00411">
    <property type="entry name" value="PNDRDTASEI"/>
</dbReference>
<dbReference type="InterPro" id="IPR023753">
    <property type="entry name" value="FAD/NAD-binding_dom"/>
</dbReference>
<organism evidence="5 6">
    <name type="scientific">Lacrimispora algidixylanolytica</name>
    <dbReference type="NCBI Taxonomy" id="94868"/>
    <lineage>
        <taxon>Bacteria</taxon>
        <taxon>Bacillati</taxon>
        <taxon>Bacillota</taxon>
        <taxon>Clostridia</taxon>
        <taxon>Lachnospirales</taxon>
        <taxon>Lachnospiraceae</taxon>
        <taxon>Lacrimispora</taxon>
    </lineage>
</organism>
<evidence type="ECO:0000259" key="4">
    <source>
        <dbReference type="Pfam" id="PF07992"/>
    </source>
</evidence>
<comment type="cofactor">
    <cofactor evidence="1">
        <name>FAD</name>
        <dbReference type="ChEBI" id="CHEBI:57692"/>
    </cofactor>
</comment>
<dbReference type="InterPro" id="IPR016156">
    <property type="entry name" value="FAD/NAD-linked_Rdtase_dimer_sf"/>
</dbReference>
<keyword evidence="6" id="KW-1185">Reference proteome</keyword>
<dbReference type="InterPro" id="IPR050260">
    <property type="entry name" value="FAD-bd_OxRdtase"/>
</dbReference>
<dbReference type="Gene3D" id="3.50.50.60">
    <property type="entry name" value="FAD/NAD(P)-binding domain"/>
    <property type="match status" value="2"/>
</dbReference>
<evidence type="ECO:0000256" key="3">
    <source>
        <dbReference type="ARBA" id="ARBA00022827"/>
    </source>
</evidence>
<dbReference type="EMBL" id="MCIA01000001">
    <property type="protein sequence ID" value="RKD35202.1"/>
    <property type="molecule type" value="Genomic_DNA"/>
</dbReference>
<dbReference type="PANTHER" id="PTHR43429:SF3">
    <property type="entry name" value="NITRITE REDUCTASE [NAD(P)H]"/>
    <property type="match status" value="1"/>
</dbReference>